<sequence length="115" mass="12052">MTGQEPEYVFDQVQIGKGLRPVAQHGFVTVDKGVLSLLGSDQQPIDSAPVSQVSASMVRFTRGKTLALVVNGTKYNVSPGWGARGVGFVLPGQMGHVKTAAEALLKLIQFGGGKA</sequence>
<dbReference type="AlphaFoldDB" id="A0A3A9Z4G1"/>
<dbReference type="EMBL" id="RBAL01000005">
    <property type="protein sequence ID" value="RKN42949.1"/>
    <property type="molecule type" value="Genomic_DNA"/>
</dbReference>
<accession>A0A3A9Z4G1</accession>
<organism evidence="1 2">
    <name type="scientific">Streptomyces hoynatensis</name>
    <dbReference type="NCBI Taxonomy" id="1141874"/>
    <lineage>
        <taxon>Bacteria</taxon>
        <taxon>Bacillati</taxon>
        <taxon>Actinomycetota</taxon>
        <taxon>Actinomycetes</taxon>
        <taxon>Kitasatosporales</taxon>
        <taxon>Streptomycetaceae</taxon>
        <taxon>Streptomyces</taxon>
    </lineage>
</organism>
<protein>
    <submittedName>
        <fullName evidence="1">Uncharacterized protein</fullName>
    </submittedName>
</protein>
<name>A0A3A9Z4G1_9ACTN</name>
<reference evidence="1 2" key="1">
    <citation type="journal article" date="2014" name="Int. J. Syst. Evol. Microbiol.">
        <title>Streptomyces hoynatensis sp. nov., isolated from deep marine sediment.</title>
        <authorList>
            <person name="Veyisoglu A."/>
            <person name="Sahin N."/>
        </authorList>
    </citation>
    <scope>NUCLEOTIDE SEQUENCE [LARGE SCALE GENOMIC DNA]</scope>
    <source>
        <strain evidence="1 2">KCTC 29097</strain>
    </source>
</reference>
<gene>
    <name evidence="1" type="ORF">D7294_10495</name>
</gene>
<dbReference type="Proteomes" id="UP000272474">
    <property type="component" value="Unassembled WGS sequence"/>
</dbReference>
<evidence type="ECO:0000313" key="1">
    <source>
        <dbReference type="EMBL" id="RKN42949.1"/>
    </source>
</evidence>
<dbReference type="RefSeq" id="WP_120678060.1">
    <property type="nucleotide sequence ID" value="NZ_RBAL01000005.1"/>
</dbReference>
<comment type="caution">
    <text evidence="1">The sequence shown here is derived from an EMBL/GenBank/DDBJ whole genome shotgun (WGS) entry which is preliminary data.</text>
</comment>
<dbReference type="OrthoDB" id="4205934at2"/>
<proteinExistence type="predicted"/>
<keyword evidence="2" id="KW-1185">Reference proteome</keyword>
<evidence type="ECO:0000313" key="2">
    <source>
        <dbReference type="Proteomes" id="UP000272474"/>
    </source>
</evidence>